<evidence type="ECO:0000313" key="3">
    <source>
        <dbReference type="Proteomes" id="UP001597326"/>
    </source>
</evidence>
<evidence type="ECO:0000259" key="1">
    <source>
        <dbReference type="Pfam" id="PF01323"/>
    </source>
</evidence>
<dbReference type="PANTHER" id="PTHR13887:SF41">
    <property type="entry name" value="THIOREDOXIN SUPERFAMILY PROTEIN"/>
    <property type="match status" value="1"/>
</dbReference>
<dbReference type="RefSeq" id="WP_343871930.1">
    <property type="nucleotide sequence ID" value="NZ_BAAAIX010000003.1"/>
</dbReference>
<name>A0ABW4RRE2_9ACTN</name>
<dbReference type="Proteomes" id="UP001597326">
    <property type="component" value="Unassembled WGS sequence"/>
</dbReference>
<protein>
    <submittedName>
        <fullName evidence="2">DsbA family oxidoreductase</fullName>
    </submittedName>
</protein>
<evidence type="ECO:0000313" key="2">
    <source>
        <dbReference type="EMBL" id="MFD1888850.1"/>
    </source>
</evidence>
<dbReference type="Gene3D" id="3.40.30.10">
    <property type="entry name" value="Glutaredoxin"/>
    <property type="match status" value="1"/>
</dbReference>
<dbReference type="InterPro" id="IPR036249">
    <property type="entry name" value="Thioredoxin-like_sf"/>
</dbReference>
<organism evidence="2 3">
    <name type="scientific">Luteococcus peritonei</name>
    <dbReference type="NCBI Taxonomy" id="88874"/>
    <lineage>
        <taxon>Bacteria</taxon>
        <taxon>Bacillati</taxon>
        <taxon>Actinomycetota</taxon>
        <taxon>Actinomycetes</taxon>
        <taxon>Propionibacteriales</taxon>
        <taxon>Propionibacteriaceae</taxon>
        <taxon>Luteococcus</taxon>
    </lineage>
</organism>
<dbReference type="PANTHER" id="PTHR13887">
    <property type="entry name" value="GLUTATHIONE S-TRANSFERASE KAPPA"/>
    <property type="match status" value="1"/>
</dbReference>
<dbReference type="CDD" id="cd03024">
    <property type="entry name" value="DsbA_FrnE"/>
    <property type="match status" value="1"/>
</dbReference>
<sequence length="244" mass="26628">MTLQIDIWSDIACPWCLIGKRRFDAAVAQLPFADQLEVDYHSFLLDPELPTRYEGSEAQYLAERKQMPVEQVAQMLAQVTEVAAGEGLAYDFESLVVASSRRAHRLLQAARRTTEQNRADGLVGRLNERLMRAHFEQGMDIGDDEVLVEAAVACGMEEQLALRAIDDASLDEAVQLSVATAGSLGISGVPFYVVDQRYGISGAQPTEAFVQALQQVWSEKQANEQPVLAPLATEGEACGPEGCA</sequence>
<comment type="caution">
    <text evidence="2">The sequence shown here is derived from an EMBL/GenBank/DDBJ whole genome shotgun (WGS) entry which is preliminary data.</text>
</comment>
<feature type="domain" description="DSBA-like thioredoxin" evidence="1">
    <location>
        <begin position="4"/>
        <end position="214"/>
    </location>
</feature>
<reference evidence="3" key="1">
    <citation type="journal article" date="2019" name="Int. J. Syst. Evol. Microbiol.">
        <title>The Global Catalogue of Microorganisms (GCM) 10K type strain sequencing project: providing services to taxonomists for standard genome sequencing and annotation.</title>
        <authorList>
            <consortium name="The Broad Institute Genomics Platform"/>
            <consortium name="The Broad Institute Genome Sequencing Center for Infectious Disease"/>
            <person name="Wu L."/>
            <person name="Ma J."/>
        </authorList>
    </citation>
    <scope>NUCLEOTIDE SEQUENCE [LARGE SCALE GENOMIC DNA]</scope>
    <source>
        <strain evidence="3">CAIM 431</strain>
    </source>
</reference>
<dbReference type="SUPFAM" id="SSF52833">
    <property type="entry name" value="Thioredoxin-like"/>
    <property type="match status" value="1"/>
</dbReference>
<keyword evidence="3" id="KW-1185">Reference proteome</keyword>
<gene>
    <name evidence="2" type="ORF">ACFSCS_01445</name>
</gene>
<dbReference type="InterPro" id="IPR001853">
    <property type="entry name" value="DSBA-like_thioredoxin_dom"/>
</dbReference>
<proteinExistence type="predicted"/>
<dbReference type="Pfam" id="PF01323">
    <property type="entry name" value="DSBA"/>
    <property type="match status" value="1"/>
</dbReference>
<dbReference type="EMBL" id="JBHUFZ010000003">
    <property type="protein sequence ID" value="MFD1888850.1"/>
    <property type="molecule type" value="Genomic_DNA"/>
</dbReference>
<accession>A0ABW4RRE2</accession>